<evidence type="ECO:0000256" key="2">
    <source>
        <dbReference type="PROSITE-ProRule" id="PRU00196"/>
    </source>
</evidence>
<dbReference type="AlphaFoldDB" id="A0A7M7HG74"/>
<dbReference type="InterPro" id="IPR050912">
    <property type="entry name" value="LOX-like_protein"/>
</dbReference>
<evidence type="ECO:0000313" key="4">
    <source>
        <dbReference type="EnsemblMetazoa" id="XP_011665441"/>
    </source>
</evidence>
<keyword evidence="1 2" id="KW-1015">Disulfide bond</keyword>
<dbReference type="Proteomes" id="UP000007110">
    <property type="component" value="Unassembled WGS sequence"/>
</dbReference>
<evidence type="ECO:0000259" key="3">
    <source>
        <dbReference type="PROSITE" id="PS50287"/>
    </source>
</evidence>
<evidence type="ECO:0000256" key="1">
    <source>
        <dbReference type="ARBA" id="ARBA00023157"/>
    </source>
</evidence>
<dbReference type="GO" id="GO:0016020">
    <property type="term" value="C:membrane"/>
    <property type="evidence" value="ECO:0007669"/>
    <property type="project" value="InterPro"/>
</dbReference>
<feature type="disulfide bond" evidence="2">
    <location>
        <begin position="309"/>
        <end position="319"/>
    </location>
</feature>
<dbReference type="PANTHER" id="PTHR45817:SF9">
    <property type="entry name" value="SRCR DOMAIN-CONTAINING PROTEIN"/>
    <property type="match status" value="1"/>
</dbReference>
<dbReference type="SMART" id="SM00202">
    <property type="entry name" value="SR"/>
    <property type="match status" value="4"/>
</dbReference>
<dbReference type="PANTHER" id="PTHR45817">
    <property type="entry name" value="LYSYL OXIDASE-LIKE-RELATED"/>
    <property type="match status" value="1"/>
</dbReference>
<dbReference type="InterPro" id="IPR036772">
    <property type="entry name" value="SRCR-like_dom_sf"/>
</dbReference>
<feature type="disulfide bond" evidence="2">
    <location>
        <begin position="198"/>
        <end position="208"/>
    </location>
</feature>
<reference evidence="5" key="1">
    <citation type="submission" date="2015-02" db="EMBL/GenBank/DDBJ databases">
        <title>Genome sequencing for Strongylocentrotus purpuratus.</title>
        <authorList>
            <person name="Murali S."/>
            <person name="Liu Y."/>
            <person name="Vee V."/>
            <person name="English A."/>
            <person name="Wang M."/>
            <person name="Skinner E."/>
            <person name="Han Y."/>
            <person name="Muzny D.M."/>
            <person name="Worley K.C."/>
            <person name="Gibbs R.A."/>
        </authorList>
    </citation>
    <scope>NUCLEOTIDE SEQUENCE</scope>
</reference>
<protein>
    <recommendedName>
        <fullName evidence="3">SRCR domain-containing protein</fullName>
    </recommendedName>
</protein>
<dbReference type="InParanoid" id="A0A7M7HG74"/>
<dbReference type="PROSITE" id="PS00420">
    <property type="entry name" value="SRCR_1"/>
    <property type="match status" value="4"/>
</dbReference>
<feature type="domain" description="SRCR" evidence="3">
    <location>
        <begin position="240"/>
        <end position="341"/>
    </location>
</feature>
<dbReference type="Gene3D" id="3.10.250.10">
    <property type="entry name" value="SRCR-like domain"/>
    <property type="match status" value="4"/>
</dbReference>
<feature type="domain" description="SRCR" evidence="3">
    <location>
        <begin position="129"/>
        <end position="230"/>
    </location>
</feature>
<dbReference type="RefSeq" id="XP_011665441.2">
    <property type="nucleotide sequence ID" value="XM_011667139.2"/>
</dbReference>
<dbReference type="PROSITE" id="PS50287">
    <property type="entry name" value="SRCR_2"/>
    <property type="match status" value="4"/>
</dbReference>
<dbReference type="OrthoDB" id="536948at2759"/>
<dbReference type="KEGG" id="spu:105438832"/>
<dbReference type="PRINTS" id="PR00258">
    <property type="entry name" value="SPERACTRCPTR"/>
</dbReference>
<feature type="disulfide bond" evidence="2">
    <location>
        <begin position="420"/>
        <end position="430"/>
    </location>
</feature>
<feature type="domain" description="SRCR" evidence="3">
    <location>
        <begin position="351"/>
        <end position="452"/>
    </location>
</feature>
<dbReference type="Pfam" id="PF00530">
    <property type="entry name" value="SRCR"/>
    <property type="match status" value="4"/>
</dbReference>
<organism evidence="4 5">
    <name type="scientific">Strongylocentrotus purpuratus</name>
    <name type="common">Purple sea urchin</name>
    <dbReference type="NCBI Taxonomy" id="7668"/>
    <lineage>
        <taxon>Eukaryota</taxon>
        <taxon>Metazoa</taxon>
        <taxon>Echinodermata</taxon>
        <taxon>Eleutherozoa</taxon>
        <taxon>Echinozoa</taxon>
        <taxon>Echinoidea</taxon>
        <taxon>Euechinoidea</taxon>
        <taxon>Echinacea</taxon>
        <taxon>Camarodonta</taxon>
        <taxon>Echinidea</taxon>
        <taxon>Strongylocentrotidae</taxon>
        <taxon>Strongylocentrotus</taxon>
    </lineage>
</organism>
<reference evidence="4" key="2">
    <citation type="submission" date="2021-01" db="UniProtKB">
        <authorList>
            <consortium name="EnsemblMetazoa"/>
        </authorList>
    </citation>
    <scope>IDENTIFICATION</scope>
</reference>
<comment type="caution">
    <text evidence="2">Lacks conserved residue(s) required for the propagation of feature annotation.</text>
</comment>
<dbReference type="SUPFAM" id="SSF56487">
    <property type="entry name" value="SRCR-like"/>
    <property type="match status" value="4"/>
</dbReference>
<dbReference type="FunFam" id="3.10.250.10:FF:000009">
    <property type="entry name" value="WC1"/>
    <property type="match status" value="4"/>
</dbReference>
<dbReference type="InterPro" id="IPR001190">
    <property type="entry name" value="SRCR"/>
</dbReference>
<dbReference type="GeneID" id="105438832"/>
<keyword evidence="5" id="KW-1185">Reference proteome</keyword>
<sequence length="469" mass="49156">MVCVPFLLHLAHPNPFQVRLIGGSNDAEGRVEVLNDGSWGTICDNSWDLRDARVVCRMLGFDGALDAPGSARFGQGSGPISLVYVSCDGTEDSLVDCAHGGIGNYSFCGHGRDAGAICYSGAHPIPFQVRLIGGSNDAEGRVEVLNSGSWGTICDYSWDLRDARVVCRMLGFDGALDALGSARFGPGSGPISLVYISCDGVEDNLVDCAHRGVGDYSFCDHGRDAGAICYSGAHPNPFQVRLIGGSNAAEGRVEVLNSGSWGTICDYSWDLRDARVVCRMLGFDGALDAPGSARFGQGSGPISLVYVSCDGTEDNLVDCAHGGVGDYSFCGHGRDAGAICYSGAHPNPFQVRLIGGSNDAEGRVETLNRGSWGTICDYSWDLRDARVVCRMLGFDGALDAPGSARFGQGSGPISLVYVSCDGTEDSLVDCAHGGVGDYSFCGHGRDAGAICYSGGMFLKAVCTCLARED</sequence>
<accession>A0A7M7HG74</accession>
<proteinExistence type="predicted"/>
<dbReference type="EnsemblMetazoa" id="XM_011667139">
    <property type="protein sequence ID" value="XP_011665441"/>
    <property type="gene ID" value="LOC105438832"/>
</dbReference>
<feature type="domain" description="SRCR" evidence="3">
    <location>
        <begin position="18"/>
        <end position="119"/>
    </location>
</feature>
<evidence type="ECO:0000313" key="5">
    <source>
        <dbReference type="Proteomes" id="UP000007110"/>
    </source>
</evidence>
<feature type="disulfide bond" evidence="2">
    <location>
        <begin position="87"/>
        <end position="97"/>
    </location>
</feature>
<name>A0A7M7HG74_STRPU</name>